<feature type="active site" description="Proton acceptor" evidence="9">
    <location>
        <position position="35"/>
    </location>
</feature>
<evidence type="ECO:0000313" key="11">
    <source>
        <dbReference type="EMBL" id="SHL97137.1"/>
    </source>
</evidence>
<evidence type="ECO:0000256" key="7">
    <source>
        <dbReference type="ARBA" id="ARBA00048807"/>
    </source>
</evidence>
<evidence type="ECO:0000256" key="6">
    <source>
        <dbReference type="ARBA" id="ARBA00023239"/>
    </source>
</evidence>
<dbReference type="PANTHER" id="PTHR12589">
    <property type="entry name" value="PYRUVOYL TETRAHYDROBIOPTERIN SYNTHASE"/>
    <property type="match status" value="1"/>
</dbReference>
<dbReference type="Pfam" id="PF01242">
    <property type="entry name" value="PTPS"/>
    <property type="match status" value="1"/>
</dbReference>
<dbReference type="UniPathway" id="UPA00391"/>
<feature type="binding site" evidence="10">
    <location>
        <position position="39"/>
    </location>
    <ligand>
        <name>Zn(2+)</name>
        <dbReference type="ChEBI" id="CHEBI:29105"/>
    </ligand>
</feature>
<keyword evidence="8" id="KW-0671">Queuosine biosynthesis</keyword>
<feature type="binding site" evidence="10">
    <location>
        <position position="25"/>
    </location>
    <ligand>
        <name>Zn(2+)</name>
        <dbReference type="ChEBI" id="CHEBI:29105"/>
    </ligand>
</feature>
<dbReference type="AlphaFoldDB" id="A0A1M7F022"/>
<dbReference type="OrthoDB" id="9804698at2"/>
<sequence length="138" mass="15977">MMIYPIPSHDYEYELNKDLNFSAAHHIPDARAGKCERVHGHTYHVNITIAGDALDDLGFLVNFSALKKLIMDEFDHRLLNDHEAFRDIPPTSETLAKVIHDMVQSYIKTEQPNEVKCLQIILKETPTSYVVYRPKEKR</sequence>
<proteinExistence type="inferred from homology"/>
<keyword evidence="6 8" id="KW-0456">Lyase</keyword>
<dbReference type="PIRSF" id="PIRSF006113">
    <property type="entry name" value="PTP_synth"/>
    <property type="match status" value="1"/>
</dbReference>
<keyword evidence="5 8" id="KW-0862">Zinc</keyword>
<name>A0A1M7F022_9BACL</name>
<accession>A0A1M7F022</accession>
<dbReference type="PANTHER" id="PTHR12589:SF7">
    <property type="entry name" value="6-PYRUVOYL TETRAHYDROBIOPTERIN SYNTHASE"/>
    <property type="match status" value="1"/>
</dbReference>
<dbReference type="EMBL" id="FRCF01000004">
    <property type="protein sequence ID" value="SHL97137.1"/>
    <property type="molecule type" value="Genomic_DNA"/>
</dbReference>
<comment type="pathway">
    <text evidence="1 8">Purine metabolism; 7-cyano-7-deazaguanine biosynthesis.</text>
</comment>
<dbReference type="GO" id="GO:0046872">
    <property type="term" value="F:metal ion binding"/>
    <property type="evidence" value="ECO:0007669"/>
    <property type="project" value="UniProtKB-KW"/>
</dbReference>
<dbReference type="EC" id="4.-.-.-" evidence="8"/>
<dbReference type="RefSeq" id="WP_072709546.1">
    <property type="nucleotide sequence ID" value="NZ_FRCF01000004.1"/>
</dbReference>
<dbReference type="GO" id="GO:0070497">
    <property type="term" value="F:6-carboxytetrahydropterin synthase activity"/>
    <property type="evidence" value="ECO:0007669"/>
    <property type="project" value="UniProtKB-EC"/>
</dbReference>
<gene>
    <name evidence="11" type="ORF">SAMN02745189_01282</name>
</gene>
<dbReference type="InterPro" id="IPR007115">
    <property type="entry name" value="6-PTP_synth/QueD"/>
</dbReference>
<dbReference type="NCBIfam" id="TIGR03367">
    <property type="entry name" value="queuosine_QueD"/>
    <property type="match status" value="1"/>
</dbReference>
<feature type="active site" description="Charge relay system" evidence="9">
    <location>
        <position position="76"/>
    </location>
</feature>
<comment type="cofactor">
    <cofactor evidence="8 10">
        <name>Zn(2+)</name>
        <dbReference type="ChEBI" id="CHEBI:29105"/>
    </cofactor>
    <text evidence="8 10">Binds 1 zinc ion per subunit.</text>
</comment>
<comment type="catalytic activity">
    <reaction evidence="7 8">
        <text>7,8-dihydroneopterin 3'-triphosphate + H2O = 6-carboxy-5,6,7,8-tetrahydropterin + triphosphate + acetaldehyde + 2 H(+)</text>
        <dbReference type="Rhea" id="RHEA:27966"/>
        <dbReference type="ChEBI" id="CHEBI:15343"/>
        <dbReference type="ChEBI" id="CHEBI:15377"/>
        <dbReference type="ChEBI" id="CHEBI:15378"/>
        <dbReference type="ChEBI" id="CHEBI:18036"/>
        <dbReference type="ChEBI" id="CHEBI:58462"/>
        <dbReference type="ChEBI" id="CHEBI:61032"/>
        <dbReference type="EC" id="4.1.2.50"/>
    </reaction>
</comment>
<dbReference type="GO" id="GO:0008616">
    <property type="term" value="P:tRNA queuosine(34) biosynthetic process"/>
    <property type="evidence" value="ECO:0007669"/>
    <property type="project" value="UniProtKB-KW"/>
</dbReference>
<dbReference type="STRING" id="1123231.SAMN02745189_01282"/>
<keyword evidence="12" id="KW-1185">Reference proteome</keyword>
<evidence type="ECO:0000256" key="10">
    <source>
        <dbReference type="PIRSR" id="PIRSR006113-2"/>
    </source>
</evidence>
<keyword evidence="4 8" id="KW-0479">Metal-binding</keyword>
<dbReference type="Gene3D" id="3.30.479.10">
    <property type="entry name" value="6-pyruvoyl tetrahydropterin synthase/QueD"/>
    <property type="match status" value="1"/>
</dbReference>
<reference evidence="11 12" key="1">
    <citation type="submission" date="2016-11" db="EMBL/GenBank/DDBJ databases">
        <authorList>
            <person name="Jaros S."/>
            <person name="Januszkiewicz K."/>
            <person name="Wedrychowicz H."/>
        </authorList>
    </citation>
    <scope>NUCLEOTIDE SEQUENCE [LARGE SCALE GENOMIC DNA]</scope>
    <source>
        <strain evidence="11 12">DSM 16010</strain>
    </source>
</reference>
<evidence type="ECO:0000256" key="1">
    <source>
        <dbReference type="ARBA" id="ARBA00005061"/>
    </source>
</evidence>
<comment type="similarity">
    <text evidence="2 8">Belongs to the PTPS family. QueD subfamily.</text>
</comment>
<evidence type="ECO:0000256" key="4">
    <source>
        <dbReference type="ARBA" id="ARBA00022723"/>
    </source>
</evidence>
<dbReference type="InterPro" id="IPR038418">
    <property type="entry name" value="6-PTP_synth/QueD_sf"/>
</dbReference>
<evidence type="ECO:0000313" key="12">
    <source>
        <dbReference type="Proteomes" id="UP000184206"/>
    </source>
</evidence>
<evidence type="ECO:0000256" key="3">
    <source>
        <dbReference type="ARBA" id="ARBA00018141"/>
    </source>
</evidence>
<feature type="active site" description="Charge relay system" evidence="9">
    <location>
        <position position="124"/>
    </location>
</feature>
<dbReference type="Proteomes" id="UP000184206">
    <property type="component" value="Unassembled WGS sequence"/>
</dbReference>
<protein>
    <recommendedName>
        <fullName evidence="3 8">6-carboxy-5,6,7,8-tetrahydropterin synthase</fullName>
        <ecNumber evidence="8">4.-.-.-</ecNumber>
    </recommendedName>
</protein>
<feature type="binding site" evidence="10">
    <location>
        <position position="41"/>
    </location>
    <ligand>
        <name>Zn(2+)</name>
        <dbReference type="ChEBI" id="CHEBI:29105"/>
    </ligand>
</feature>
<evidence type="ECO:0000256" key="2">
    <source>
        <dbReference type="ARBA" id="ARBA00008900"/>
    </source>
</evidence>
<dbReference type="SUPFAM" id="SSF55620">
    <property type="entry name" value="Tetrahydrobiopterin biosynthesis enzymes-like"/>
    <property type="match status" value="1"/>
</dbReference>
<evidence type="ECO:0000256" key="9">
    <source>
        <dbReference type="PIRSR" id="PIRSR006113-1"/>
    </source>
</evidence>
<evidence type="ECO:0000256" key="5">
    <source>
        <dbReference type="ARBA" id="ARBA00022833"/>
    </source>
</evidence>
<evidence type="ECO:0000256" key="8">
    <source>
        <dbReference type="PIRNR" id="PIRNR006113"/>
    </source>
</evidence>
<organism evidence="11 12">
    <name type="scientific">Lacicoccus alkaliphilus DSM 16010</name>
    <dbReference type="NCBI Taxonomy" id="1123231"/>
    <lineage>
        <taxon>Bacteria</taxon>
        <taxon>Bacillati</taxon>
        <taxon>Bacillota</taxon>
        <taxon>Bacilli</taxon>
        <taxon>Bacillales</taxon>
        <taxon>Salinicoccaceae</taxon>
        <taxon>Lacicoccus</taxon>
    </lineage>
</organism>